<dbReference type="RefSeq" id="WP_344101567.1">
    <property type="nucleotide sequence ID" value="NZ_BAAANL010000003.1"/>
</dbReference>
<dbReference type="PROSITE" id="PS50924">
    <property type="entry name" value="MHYT"/>
    <property type="match status" value="1"/>
</dbReference>
<protein>
    <submittedName>
        <fullName evidence="4">MHYT domain-containing protein</fullName>
    </submittedName>
</protein>
<keyword evidence="1" id="KW-0472">Membrane</keyword>
<keyword evidence="1" id="KW-0812">Transmembrane</keyword>
<name>A0ABN2NA78_9MICO</name>
<dbReference type="EMBL" id="BAAANL010000003">
    <property type="protein sequence ID" value="GAA1860056.1"/>
    <property type="molecule type" value="Genomic_DNA"/>
</dbReference>
<evidence type="ECO:0000256" key="2">
    <source>
        <dbReference type="SAM" id="MobiDB-lite"/>
    </source>
</evidence>
<organism evidence="4 5">
    <name type="scientific">Myceligenerans crystallogenes</name>
    <dbReference type="NCBI Taxonomy" id="316335"/>
    <lineage>
        <taxon>Bacteria</taxon>
        <taxon>Bacillati</taxon>
        <taxon>Actinomycetota</taxon>
        <taxon>Actinomycetes</taxon>
        <taxon>Micrococcales</taxon>
        <taxon>Promicromonosporaceae</taxon>
        <taxon>Myceligenerans</taxon>
    </lineage>
</organism>
<feature type="transmembrane region" description="Helical" evidence="1">
    <location>
        <begin position="113"/>
        <end position="134"/>
    </location>
</feature>
<evidence type="ECO:0000313" key="5">
    <source>
        <dbReference type="Proteomes" id="UP001501094"/>
    </source>
</evidence>
<evidence type="ECO:0000256" key="1">
    <source>
        <dbReference type="PROSITE-ProRule" id="PRU00244"/>
    </source>
</evidence>
<feature type="transmembrane region" description="Helical" evidence="1">
    <location>
        <begin position="83"/>
        <end position="101"/>
    </location>
</feature>
<sequence length="318" mass="33220">MSITDHLAYGPITPILAYILSCTGCAVGLSCTSRSRAAGGTARAVWLVLGAIAIGGTGIWVMHFVAMLGFVPQGVSLRYDVPLTLMSAGIAIVVVGLGLFINMIGGQRLPGMLIGGFLAGSGVATMHYMGMAAMRMNARMTFDGGFVIASVIIAIVAATAALWCTTHIRGAVATLVATLVMGVAVTGMHYTGMMGVRVTTITEIIPEGVSTGELLVPLVMAVSVVTLLLVLVVGLWPTESELRAQREFEDRLRESQERDRAAAAKPAPTTAATAQALRASHSSITGALPRTARENTTGSHRPVDQADSAKLRPRSSQF</sequence>
<dbReference type="Pfam" id="PF03707">
    <property type="entry name" value="MHYT"/>
    <property type="match status" value="3"/>
</dbReference>
<reference evidence="4 5" key="1">
    <citation type="journal article" date="2019" name="Int. J. Syst. Evol. Microbiol.">
        <title>The Global Catalogue of Microorganisms (GCM) 10K type strain sequencing project: providing services to taxonomists for standard genome sequencing and annotation.</title>
        <authorList>
            <consortium name="The Broad Institute Genomics Platform"/>
            <consortium name="The Broad Institute Genome Sequencing Center for Infectious Disease"/>
            <person name="Wu L."/>
            <person name="Ma J."/>
        </authorList>
    </citation>
    <scope>NUCLEOTIDE SEQUENCE [LARGE SCALE GENOMIC DNA]</scope>
    <source>
        <strain evidence="4 5">JCM 14326</strain>
    </source>
</reference>
<dbReference type="Proteomes" id="UP001501094">
    <property type="component" value="Unassembled WGS sequence"/>
</dbReference>
<proteinExistence type="predicted"/>
<gene>
    <name evidence="4" type="ORF">GCM10009751_16970</name>
</gene>
<dbReference type="PANTHER" id="PTHR35152:SF1">
    <property type="entry name" value="DOMAIN SIGNALLING PROTEIN, PUTATIVE (AFU_ORTHOLOGUE AFUA_5G11310)-RELATED"/>
    <property type="match status" value="1"/>
</dbReference>
<dbReference type="InterPro" id="IPR005330">
    <property type="entry name" value="MHYT_dom"/>
</dbReference>
<feature type="domain" description="MHYT" evidence="3">
    <location>
        <begin position="9"/>
        <end position="199"/>
    </location>
</feature>
<feature type="transmembrane region" description="Helical" evidence="1">
    <location>
        <begin position="171"/>
        <end position="190"/>
    </location>
</feature>
<feature type="transmembrane region" description="Helical" evidence="1">
    <location>
        <begin position="146"/>
        <end position="164"/>
    </location>
</feature>
<dbReference type="PANTHER" id="PTHR35152">
    <property type="entry name" value="DOMAIN SIGNALLING PROTEIN, PUTATIVE (AFU_ORTHOLOGUE AFUA_5G11310)-RELATED"/>
    <property type="match status" value="1"/>
</dbReference>
<feature type="transmembrane region" description="Helical" evidence="1">
    <location>
        <begin position="12"/>
        <end position="32"/>
    </location>
</feature>
<feature type="transmembrane region" description="Helical" evidence="1">
    <location>
        <begin position="214"/>
        <end position="236"/>
    </location>
</feature>
<feature type="region of interest" description="Disordered" evidence="2">
    <location>
        <begin position="253"/>
        <end position="318"/>
    </location>
</feature>
<accession>A0ABN2NA78</accession>
<comment type="caution">
    <text evidence="4">The sequence shown here is derived from an EMBL/GenBank/DDBJ whole genome shotgun (WGS) entry which is preliminary data.</text>
</comment>
<keyword evidence="1" id="KW-1133">Transmembrane helix</keyword>
<feature type="compositionally biased region" description="Low complexity" evidence="2">
    <location>
        <begin position="263"/>
        <end position="276"/>
    </location>
</feature>
<evidence type="ECO:0000259" key="3">
    <source>
        <dbReference type="PROSITE" id="PS50924"/>
    </source>
</evidence>
<evidence type="ECO:0000313" key="4">
    <source>
        <dbReference type="EMBL" id="GAA1860056.1"/>
    </source>
</evidence>
<feature type="transmembrane region" description="Helical" evidence="1">
    <location>
        <begin position="44"/>
        <end position="71"/>
    </location>
</feature>
<keyword evidence="5" id="KW-1185">Reference proteome</keyword>
<feature type="compositionally biased region" description="Basic and acidic residues" evidence="2">
    <location>
        <begin position="301"/>
        <end position="310"/>
    </location>
</feature>
<feature type="compositionally biased region" description="Basic and acidic residues" evidence="2">
    <location>
        <begin position="253"/>
        <end position="262"/>
    </location>
</feature>